<feature type="transmembrane region" description="Helical" evidence="6">
    <location>
        <begin position="221"/>
        <end position="240"/>
    </location>
</feature>
<evidence type="ECO:0000259" key="7">
    <source>
        <dbReference type="PROSITE" id="PS50850"/>
    </source>
</evidence>
<evidence type="ECO:0000256" key="5">
    <source>
        <dbReference type="ARBA" id="ARBA00023136"/>
    </source>
</evidence>
<keyword evidence="9" id="KW-1185">Reference proteome</keyword>
<dbReference type="PANTHER" id="PTHR42718:SF9">
    <property type="entry name" value="MAJOR FACILITATOR SUPERFAMILY MULTIDRUG TRANSPORTER MFSC"/>
    <property type="match status" value="1"/>
</dbReference>
<feature type="transmembrane region" description="Helical" evidence="6">
    <location>
        <begin position="429"/>
        <end position="449"/>
    </location>
</feature>
<keyword evidence="4 6" id="KW-1133">Transmembrane helix</keyword>
<dbReference type="Gene3D" id="1.20.1720.10">
    <property type="entry name" value="Multidrug resistance protein D"/>
    <property type="match status" value="1"/>
</dbReference>
<evidence type="ECO:0000256" key="6">
    <source>
        <dbReference type="SAM" id="Phobius"/>
    </source>
</evidence>
<dbReference type="GO" id="GO:0022857">
    <property type="term" value="F:transmembrane transporter activity"/>
    <property type="evidence" value="ECO:0007669"/>
    <property type="project" value="InterPro"/>
</dbReference>
<feature type="domain" description="Major facilitator superfamily (MFS) profile" evidence="7">
    <location>
        <begin position="11"/>
        <end position="455"/>
    </location>
</feature>
<dbReference type="KEGG" id="meme:HYG87_02130"/>
<keyword evidence="3 6" id="KW-0812">Transmembrane</keyword>
<dbReference type="InterPro" id="IPR036259">
    <property type="entry name" value="MFS_trans_sf"/>
</dbReference>
<feature type="transmembrane region" description="Helical" evidence="6">
    <location>
        <begin position="261"/>
        <end position="288"/>
    </location>
</feature>
<feature type="transmembrane region" description="Helical" evidence="6">
    <location>
        <begin position="325"/>
        <end position="343"/>
    </location>
</feature>
<feature type="transmembrane region" description="Helical" evidence="6">
    <location>
        <begin position="349"/>
        <end position="370"/>
    </location>
</feature>
<accession>A0A8T8KB68</accession>
<dbReference type="GeneID" id="64819524"/>
<feature type="transmembrane region" description="Helical" evidence="6">
    <location>
        <begin position="12"/>
        <end position="36"/>
    </location>
</feature>
<evidence type="ECO:0000256" key="3">
    <source>
        <dbReference type="ARBA" id="ARBA00022692"/>
    </source>
</evidence>
<dbReference type="EMBL" id="CP058560">
    <property type="protein sequence ID" value="QUH22651.1"/>
    <property type="molecule type" value="Genomic_DNA"/>
</dbReference>
<gene>
    <name evidence="8" type="ORF">HYG87_02130</name>
</gene>
<evidence type="ECO:0000256" key="1">
    <source>
        <dbReference type="ARBA" id="ARBA00004141"/>
    </source>
</evidence>
<feature type="transmembrane region" description="Helical" evidence="6">
    <location>
        <begin position="382"/>
        <end position="409"/>
    </location>
</feature>
<dbReference type="InterPro" id="IPR011701">
    <property type="entry name" value="MFS"/>
</dbReference>
<evidence type="ECO:0000256" key="2">
    <source>
        <dbReference type="ARBA" id="ARBA00022448"/>
    </source>
</evidence>
<dbReference type="GO" id="GO:0016020">
    <property type="term" value="C:membrane"/>
    <property type="evidence" value="ECO:0007669"/>
    <property type="project" value="UniProtKB-SubCell"/>
</dbReference>
<reference evidence="8" key="1">
    <citation type="submission" date="2020-07" db="EMBL/GenBank/DDBJ databases">
        <title>Methanobacterium. sp. MethCan genome.</title>
        <authorList>
            <person name="Postec A."/>
            <person name="Quemeneur M."/>
        </authorList>
    </citation>
    <scope>NUCLEOTIDE SEQUENCE</scope>
    <source>
        <strain evidence="8">MethCAN</strain>
    </source>
</reference>
<dbReference type="PRINTS" id="PR01036">
    <property type="entry name" value="TCRTETB"/>
</dbReference>
<organism evidence="8 9">
    <name type="scientific">Methanobacterium alkalithermotolerans</name>
    <dbReference type="NCBI Taxonomy" id="2731220"/>
    <lineage>
        <taxon>Archaea</taxon>
        <taxon>Methanobacteriati</taxon>
        <taxon>Methanobacteriota</taxon>
        <taxon>Methanomada group</taxon>
        <taxon>Methanobacteria</taxon>
        <taxon>Methanobacteriales</taxon>
        <taxon>Methanobacteriaceae</taxon>
        <taxon>Methanobacterium</taxon>
    </lineage>
</organism>
<keyword evidence="5 6" id="KW-0472">Membrane</keyword>
<dbReference type="SUPFAM" id="SSF103473">
    <property type="entry name" value="MFS general substrate transporter"/>
    <property type="match status" value="1"/>
</dbReference>
<dbReference type="Proteomes" id="UP000681041">
    <property type="component" value="Chromosome"/>
</dbReference>
<dbReference type="InterPro" id="IPR020846">
    <property type="entry name" value="MFS_dom"/>
</dbReference>
<dbReference type="PANTHER" id="PTHR42718">
    <property type="entry name" value="MAJOR FACILITATOR SUPERFAMILY MULTIDRUG TRANSPORTER MFSC"/>
    <property type="match status" value="1"/>
</dbReference>
<feature type="transmembrane region" description="Helical" evidence="6">
    <location>
        <begin position="42"/>
        <end position="65"/>
    </location>
</feature>
<keyword evidence="2" id="KW-0813">Transport</keyword>
<dbReference type="Pfam" id="PF07690">
    <property type="entry name" value="MFS_1"/>
    <property type="match status" value="1"/>
</dbReference>
<sequence>MPLVKDTRSYALIIALLASFLTPFVGSSINIALPVIGRNLGINALFLGWIPTIYLLVLALLLIPMGRISDIYGRKRIFQWGIIIFTISSLLASFSVSGEMLLFFRIVQGVGSAMIFGNVSAIVAAVFPVMQRGRALGWAATGAYLGLFLGPPLGGFLTQNLGWQSIFYFNVPLGIFCAYSARNIKEEWREAEGERFDLKGTLILSTSLLLFMMGLSFLPDTAGLILLVMGLLGGVVFYYFESGLKSPVLKVELFKNKAFTWNGVAALISYTAAYPIIFLLSFYLQYVLNLSPQWAGLILSAQPLLIAGLSPYAGRMSDMKNPSKVAARGMAFIILSLIIFSLLPWIESIYLVLTGLIFLGLGFALFAAPNSNLVMSSLSEKYFGVAASTITSMRVMGQMLGMGIALLLINLYLGTADIKPENIVLFLEVMQISFIIFAFLSFFGFVITYQGRDID</sequence>
<proteinExistence type="predicted"/>
<dbReference type="InterPro" id="IPR005829">
    <property type="entry name" value="Sugar_transporter_CS"/>
</dbReference>
<feature type="transmembrane region" description="Helical" evidence="6">
    <location>
        <begin position="294"/>
        <end position="313"/>
    </location>
</feature>
<evidence type="ECO:0000313" key="8">
    <source>
        <dbReference type="EMBL" id="QUH22651.1"/>
    </source>
</evidence>
<dbReference type="Gene3D" id="1.20.1250.20">
    <property type="entry name" value="MFS general substrate transporter like domains"/>
    <property type="match status" value="1"/>
</dbReference>
<feature type="transmembrane region" description="Helical" evidence="6">
    <location>
        <begin position="102"/>
        <end position="128"/>
    </location>
</feature>
<feature type="transmembrane region" description="Helical" evidence="6">
    <location>
        <begin position="135"/>
        <end position="154"/>
    </location>
</feature>
<comment type="subcellular location">
    <subcellularLocation>
        <location evidence="1">Membrane</location>
        <topology evidence="1">Multi-pass membrane protein</topology>
    </subcellularLocation>
</comment>
<evidence type="ECO:0000256" key="4">
    <source>
        <dbReference type="ARBA" id="ARBA00022989"/>
    </source>
</evidence>
<dbReference type="PROSITE" id="PS00216">
    <property type="entry name" value="SUGAR_TRANSPORT_1"/>
    <property type="match status" value="1"/>
</dbReference>
<feature type="transmembrane region" description="Helical" evidence="6">
    <location>
        <begin position="196"/>
        <end position="215"/>
    </location>
</feature>
<evidence type="ECO:0000313" key="9">
    <source>
        <dbReference type="Proteomes" id="UP000681041"/>
    </source>
</evidence>
<feature type="transmembrane region" description="Helical" evidence="6">
    <location>
        <begin position="166"/>
        <end position="184"/>
    </location>
</feature>
<dbReference type="CDD" id="cd17321">
    <property type="entry name" value="MFS_MMR_MDR_like"/>
    <property type="match status" value="1"/>
</dbReference>
<dbReference type="PROSITE" id="PS50850">
    <property type="entry name" value="MFS"/>
    <property type="match status" value="1"/>
</dbReference>
<name>A0A8T8KB68_9EURY</name>
<dbReference type="AlphaFoldDB" id="A0A8T8KB68"/>
<feature type="transmembrane region" description="Helical" evidence="6">
    <location>
        <begin position="77"/>
        <end position="96"/>
    </location>
</feature>
<protein>
    <submittedName>
        <fullName evidence="8">MFS transporter</fullName>
    </submittedName>
</protein>
<dbReference type="RefSeq" id="WP_211533595.1">
    <property type="nucleotide sequence ID" value="NZ_CP058560.1"/>
</dbReference>
<dbReference type="OrthoDB" id="117970at2157"/>